<dbReference type="FunFam" id="3.40.190.170:FF:000001">
    <property type="entry name" value="TRAP dicarboxylate transporter, DctP subunit"/>
    <property type="match status" value="1"/>
</dbReference>
<dbReference type="RefSeq" id="WP_261971729.1">
    <property type="nucleotide sequence ID" value="NZ_JAHHZF010000025.1"/>
</dbReference>
<dbReference type="Gene3D" id="3.40.190.170">
    <property type="entry name" value="Bacterial extracellular solute-binding protein, family 7"/>
    <property type="match status" value="1"/>
</dbReference>
<accession>A0A947D910</accession>
<feature type="chain" id="PRO_5037498891" evidence="2">
    <location>
        <begin position="27"/>
        <end position="327"/>
    </location>
</feature>
<keyword evidence="4" id="KW-1185">Reference proteome</keyword>
<dbReference type="GO" id="GO:0030288">
    <property type="term" value="C:outer membrane-bounded periplasmic space"/>
    <property type="evidence" value="ECO:0007669"/>
    <property type="project" value="InterPro"/>
</dbReference>
<sequence length="327" mass="36102">MALKSAFLALGLAAATLFAAAPPAAAQVTLRSADIHPDGYPTVEAVIYMGKLVEERTKGRVKVKVFNNRQLGEEKDTIEQTRFGVIDMNRINTAPFNNLVPATQVLGLPFLFRSVEHMHKVVDGPIGDEILKEFEPHGLVALAFYDSGARSFYTTKKQIKSLEDVKGLKIRVQQSDLWIALMQAMGANATPMPFGELYSALQTGVVDGAENNWPSYESSRHFEVSKFYTITEHSLTPEVLVMAKKSFDKLSPEDQKIVRAAAKESVAEMRRLWVAREKASEAKVREAGAIVATVDKAPFIAAMKPVYDKFVTDAKMKDLVARIQATP</sequence>
<dbReference type="NCBIfam" id="NF037995">
    <property type="entry name" value="TRAP_S1"/>
    <property type="match status" value="1"/>
</dbReference>
<name>A0A947D910_9HYPH</name>
<keyword evidence="1 2" id="KW-0732">Signal</keyword>
<dbReference type="PIRSF" id="PIRSF006470">
    <property type="entry name" value="DctB"/>
    <property type="match status" value="1"/>
</dbReference>
<dbReference type="GO" id="GO:0055085">
    <property type="term" value="P:transmembrane transport"/>
    <property type="evidence" value="ECO:0007669"/>
    <property type="project" value="InterPro"/>
</dbReference>
<proteinExistence type="predicted"/>
<evidence type="ECO:0000256" key="2">
    <source>
        <dbReference type="SAM" id="SignalP"/>
    </source>
</evidence>
<comment type="caution">
    <text evidence="3">The sequence shown here is derived from an EMBL/GenBank/DDBJ whole genome shotgun (WGS) entry which is preliminary data.</text>
</comment>
<dbReference type="SUPFAM" id="SSF53850">
    <property type="entry name" value="Periplasmic binding protein-like II"/>
    <property type="match status" value="1"/>
</dbReference>
<protein>
    <submittedName>
        <fullName evidence="3">TRAP transporter substrate-binding protein</fullName>
    </submittedName>
</protein>
<dbReference type="PANTHER" id="PTHR33376:SF2">
    <property type="entry name" value="DICARBOXYLATE-BINDING PERIPLASMIC PROTEIN"/>
    <property type="match status" value="1"/>
</dbReference>
<dbReference type="EMBL" id="JAHHZF010000025">
    <property type="protein sequence ID" value="MBT9293236.1"/>
    <property type="molecule type" value="Genomic_DNA"/>
</dbReference>
<dbReference type="InterPro" id="IPR004682">
    <property type="entry name" value="TRAP_DctP"/>
</dbReference>
<evidence type="ECO:0000313" key="3">
    <source>
        <dbReference type="EMBL" id="MBT9293236.1"/>
    </source>
</evidence>
<dbReference type="GO" id="GO:0030246">
    <property type="term" value="F:carbohydrate binding"/>
    <property type="evidence" value="ECO:0007669"/>
    <property type="project" value="TreeGrafter"/>
</dbReference>
<dbReference type="Proteomes" id="UP000766595">
    <property type="component" value="Unassembled WGS sequence"/>
</dbReference>
<dbReference type="InterPro" id="IPR018389">
    <property type="entry name" value="DctP_fam"/>
</dbReference>
<dbReference type="AlphaFoldDB" id="A0A947D910"/>
<evidence type="ECO:0000313" key="4">
    <source>
        <dbReference type="Proteomes" id="UP000766595"/>
    </source>
</evidence>
<dbReference type="PANTHER" id="PTHR33376">
    <property type="match status" value="1"/>
</dbReference>
<evidence type="ECO:0000256" key="1">
    <source>
        <dbReference type="ARBA" id="ARBA00022729"/>
    </source>
</evidence>
<dbReference type="NCBIfam" id="TIGR00787">
    <property type="entry name" value="dctP"/>
    <property type="match status" value="1"/>
</dbReference>
<dbReference type="CDD" id="cd13671">
    <property type="entry name" value="PBP2_TRAP_SBP_like_3"/>
    <property type="match status" value="1"/>
</dbReference>
<organism evidence="3 4">
    <name type="scientific">Prosthecodimorpha staleyi</name>
    <dbReference type="NCBI Taxonomy" id="2840188"/>
    <lineage>
        <taxon>Bacteria</taxon>
        <taxon>Pseudomonadati</taxon>
        <taxon>Pseudomonadota</taxon>
        <taxon>Alphaproteobacteria</taxon>
        <taxon>Hyphomicrobiales</taxon>
        <taxon>Ancalomicrobiaceae</taxon>
        <taxon>Prosthecodimorpha</taxon>
    </lineage>
</organism>
<dbReference type="InterPro" id="IPR038404">
    <property type="entry name" value="TRAP_DctP_sf"/>
</dbReference>
<reference evidence="3 4" key="1">
    <citation type="submission" date="2021-06" db="EMBL/GenBank/DDBJ databases">
        <authorList>
            <person name="Grouzdev D.S."/>
            <person name="Koziaeva V."/>
        </authorList>
    </citation>
    <scope>NUCLEOTIDE SEQUENCE [LARGE SCALE GENOMIC DNA]</scope>
    <source>
        <strain evidence="3 4">22</strain>
    </source>
</reference>
<dbReference type="Pfam" id="PF03480">
    <property type="entry name" value="DctP"/>
    <property type="match status" value="1"/>
</dbReference>
<feature type="signal peptide" evidence="2">
    <location>
        <begin position="1"/>
        <end position="26"/>
    </location>
</feature>
<gene>
    <name evidence="3" type="ORF">KL771_27535</name>
</gene>